<name>A0A0A9ZEW0_LYGHE</name>
<dbReference type="AlphaFoldDB" id="A0A0A9ZEW0"/>
<evidence type="ECO:0000256" key="4">
    <source>
        <dbReference type="ARBA" id="ARBA00022538"/>
    </source>
</evidence>
<evidence type="ECO:0000313" key="12">
    <source>
        <dbReference type="EMBL" id="JAG42456.1"/>
    </source>
</evidence>
<evidence type="ECO:0000256" key="6">
    <source>
        <dbReference type="ARBA" id="ARBA00022826"/>
    </source>
</evidence>
<reference evidence="12" key="1">
    <citation type="journal article" date="2014" name="PLoS ONE">
        <title>Transcriptome-Based Identification of ABC Transporters in the Western Tarnished Plant Bug Lygus hesperus.</title>
        <authorList>
            <person name="Hull J.J."/>
            <person name="Chaney K."/>
            <person name="Geib S.M."/>
            <person name="Fabrick J.A."/>
            <person name="Brent C.S."/>
            <person name="Walsh D."/>
            <person name="Lavine L.C."/>
        </authorList>
    </citation>
    <scope>NUCLEOTIDE SEQUENCE</scope>
</reference>
<dbReference type="InterPro" id="IPR007866">
    <property type="entry name" value="TRIC_channel"/>
</dbReference>
<proteinExistence type="inferred from homology"/>
<evidence type="ECO:0000256" key="2">
    <source>
        <dbReference type="ARBA" id="ARBA00005766"/>
    </source>
</evidence>
<evidence type="ECO:0000256" key="8">
    <source>
        <dbReference type="ARBA" id="ARBA00022989"/>
    </source>
</evidence>
<keyword evidence="5" id="KW-0812">Transmembrane</keyword>
<dbReference type="GO" id="GO:0005267">
    <property type="term" value="F:potassium channel activity"/>
    <property type="evidence" value="ECO:0007669"/>
    <property type="project" value="UniProtKB-KW"/>
</dbReference>
<evidence type="ECO:0000256" key="10">
    <source>
        <dbReference type="ARBA" id="ARBA00023136"/>
    </source>
</evidence>
<dbReference type="Pfam" id="PF05197">
    <property type="entry name" value="TRIC"/>
    <property type="match status" value="1"/>
</dbReference>
<evidence type="ECO:0000256" key="11">
    <source>
        <dbReference type="ARBA" id="ARBA00023303"/>
    </source>
</evidence>
<accession>A0A0A9ZEW0</accession>
<keyword evidence="10" id="KW-0472">Membrane</keyword>
<dbReference type="GO" id="GO:0016020">
    <property type="term" value="C:membrane"/>
    <property type="evidence" value="ECO:0007669"/>
    <property type="project" value="InterPro"/>
</dbReference>
<reference evidence="12" key="2">
    <citation type="submission" date="2014-07" db="EMBL/GenBank/DDBJ databases">
        <authorList>
            <person name="Hull J."/>
        </authorList>
    </citation>
    <scope>NUCLEOTIDE SEQUENCE</scope>
</reference>
<sequence length="110" mass="11941">VKLLLATTKEIYKSHKVHGGVSQVGKLYTGSQHSHILMTIIGTVKVSGGSFMLVLGRIIRGIGIPNNELLQPSFTTKLNFLVSAVFTLNFKTRIIPEDSLKALAATVFAF</sequence>
<gene>
    <name evidence="12" type="primary">tmem38b_0</name>
    <name evidence="12" type="ORF">CM83_12342</name>
</gene>
<organism evidence="12">
    <name type="scientific">Lygus hesperus</name>
    <name type="common">Western plant bug</name>
    <dbReference type="NCBI Taxonomy" id="30085"/>
    <lineage>
        <taxon>Eukaryota</taxon>
        <taxon>Metazoa</taxon>
        <taxon>Ecdysozoa</taxon>
        <taxon>Arthropoda</taxon>
        <taxon>Hexapoda</taxon>
        <taxon>Insecta</taxon>
        <taxon>Pterygota</taxon>
        <taxon>Neoptera</taxon>
        <taxon>Paraneoptera</taxon>
        <taxon>Hemiptera</taxon>
        <taxon>Heteroptera</taxon>
        <taxon>Panheteroptera</taxon>
        <taxon>Cimicomorpha</taxon>
        <taxon>Miridae</taxon>
        <taxon>Mirini</taxon>
        <taxon>Lygus</taxon>
    </lineage>
</organism>
<evidence type="ECO:0000256" key="3">
    <source>
        <dbReference type="ARBA" id="ARBA00022448"/>
    </source>
</evidence>
<dbReference type="PANTHER" id="PTHR12454:SF11">
    <property type="entry name" value="GH25683P"/>
    <property type="match status" value="1"/>
</dbReference>
<dbReference type="GO" id="GO:0042802">
    <property type="term" value="F:identical protein binding"/>
    <property type="evidence" value="ECO:0007669"/>
    <property type="project" value="InterPro"/>
</dbReference>
<evidence type="ECO:0000256" key="5">
    <source>
        <dbReference type="ARBA" id="ARBA00022692"/>
    </source>
</evidence>
<dbReference type="GO" id="GO:0012505">
    <property type="term" value="C:endomembrane system"/>
    <property type="evidence" value="ECO:0007669"/>
    <property type="project" value="UniProtKB-SubCell"/>
</dbReference>
<feature type="non-terminal residue" evidence="12">
    <location>
        <position position="1"/>
    </location>
</feature>
<evidence type="ECO:0000256" key="7">
    <source>
        <dbReference type="ARBA" id="ARBA00022958"/>
    </source>
</evidence>
<dbReference type="PANTHER" id="PTHR12454">
    <property type="entry name" value="TRIMERIC INTRACELLULAR CATION CHANNEL"/>
    <property type="match status" value="1"/>
</dbReference>
<keyword evidence="3" id="KW-0813">Transport</keyword>
<evidence type="ECO:0000256" key="1">
    <source>
        <dbReference type="ARBA" id="ARBA00004127"/>
    </source>
</evidence>
<dbReference type="EMBL" id="GBHO01001148">
    <property type="protein sequence ID" value="JAG42456.1"/>
    <property type="molecule type" value="Transcribed_RNA"/>
</dbReference>
<keyword evidence="9" id="KW-0406">Ion transport</keyword>
<keyword evidence="6" id="KW-0631">Potassium channel</keyword>
<feature type="non-terminal residue" evidence="12">
    <location>
        <position position="110"/>
    </location>
</feature>
<comment type="similarity">
    <text evidence="2">Belongs to the TMEM38 family.</text>
</comment>
<keyword evidence="4" id="KW-0633">Potassium transport</keyword>
<comment type="subcellular location">
    <subcellularLocation>
        <location evidence="1">Endomembrane system</location>
        <topology evidence="1">Multi-pass membrane protein</topology>
    </subcellularLocation>
</comment>
<keyword evidence="11" id="KW-0407">Ion channel</keyword>
<evidence type="ECO:0000256" key="9">
    <source>
        <dbReference type="ARBA" id="ARBA00023065"/>
    </source>
</evidence>
<keyword evidence="8" id="KW-1133">Transmembrane helix</keyword>
<protein>
    <submittedName>
        <fullName evidence="12">Trimeric intracellular cation channel type B</fullName>
    </submittedName>
</protein>
<keyword evidence="7" id="KW-0630">Potassium</keyword>